<dbReference type="EMBL" id="FQNC01000014">
    <property type="protein sequence ID" value="SGY16526.1"/>
    <property type="molecule type" value="Genomic_DNA"/>
</dbReference>
<accession>A0A2X0LWE9</accession>
<evidence type="ECO:0000256" key="1">
    <source>
        <dbReference type="SAM" id="MobiDB-lite"/>
    </source>
</evidence>
<feature type="compositionally biased region" description="Polar residues" evidence="1">
    <location>
        <begin position="256"/>
        <end position="272"/>
    </location>
</feature>
<sequence length="272" mass="31478">MSETESPPPLQRIPLRVLIDRREYFLPEMMFRFFEVAIRRPEARFYMEAEAYSEALRLYCVQIATRLEQRSGWNLFSREVWAAWIESHKFYHGDRGLCNDYWRVIMYSGYRKYFYVSPRPPQLQSARTRRTYTHSLAIAQVINTLRDRFIAEYNAKHPKFDPPLQRSDNLIHRLGALPSFRRDRVVYFEGFEPTPGPGPSAFLDGELDHLKRRGGIRFDGKGVPTDFAVVVDAKSDLWPKDDEILGSAAVLPPGTASESQETDSGTQDACTD</sequence>
<name>A0A2X0LWE9_9BASI</name>
<dbReference type="AlphaFoldDB" id="A0A2X0LWE9"/>
<organism evidence="2 3">
    <name type="scientific">Microbotryum silenes-dioicae</name>
    <dbReference type="NCBI Taxonomy" id="796604"/>
    <lineage>
        <taxon>Eukaryota</taxon>
        <taxon>Fungi</taxon>
        <taxon>Dikarya</taxon>
        <taxon>Basidiomycota</taxon>
        <taxon>Pucciniomycotina</taxon>
        <taxon>Microbotryomycetes</taxon>
        <taxon>Microbotryales</taxon>
        <taxon>Microbotryaceae</taxon>
        <taxon>Microbotryum</taxon>
    </lineage>
</organism>
<feature type="region of interest" description="Disordered" evidence="1">
    <location>
        <begin position="248"/>
        <end position="272"/>
    </location>
</feature>
<keyword evidence="3" id="KW-1185">Reference proteome</keyword>
<proteinExistence type="predicted"/>
<evidence type="ECO:0000313" key="3">
    <source>
        <dbReference type="Proteomes" id="UP000249464"/>
    </source>
</evidence>
<reference evidence="2 3" key="1">
    <citation type="submission" date="2016-11" db="EMBL/GenBank/DDBJ databases">
        <authorList>
            <person name="Jaros S."/>
            <person name="Januszkiewicz K."/>
            <person name="Wedrychowicz H."/>
        </authorList>
    </citation>
    <scope>NUCLEOTIDE SEQUENCE [LARGE SCALE GENOMIC DNA]</scope>
</reference>
<dbReference type="Proteomes" id="UP000249464">
    <property type="component" value="Unassembled WGS sequence"/>
</dbReference>
<evidence type="ECO:0000313" key="2">
    <source>
        <dbReference type="EMBL" id="SGY16526.1"/>
    </source>
</evidence>
<protein>
    <submittedName>
        <fullName evidence="2">BQ5605_C012g06894 protein</fullName>
    </submittedName>
</protein>
<gene>
    <name evidence="2" type="primary">BQ5605_C012g06894</name>
    <name evidence="2" type="ORF">BQ5605_C012G06894</name>
</gene>